<protein>
    <submittedName>
        <fullName evidence="6">Fungal-specific transcription factor domain-containing protein</fullName>
    </submittedName>
</protein>
<feature type="region of interest" description="Disordered" evidence="4">
    <location>
        <begin position="673"/>
        <end position="697"/>
    </location>
</feature>
<evidence type="ECO:0000256" key="2">
    <source>
        <dbReference type="ARBA" id="ARBA00023242"/>
    </source>
</evidence>
<dbReference type="PROSITE" id="PS50048">
    <property type="entry name" value="ZN2_CY6_FUNGAL_2"/>
    <property type="match status" value="1"/>
</dbReference>
<accession>A0AAN6SLC5</accession>
<feature type="domain" description="Zn(2)-C6 fungal-type" evidence="5">
    <location>
        <begin position="139"/>
        <end position="170"/>
    </location>
</feature>
<feature type="compositionally biased region" description="Low complexity" evidence="4">
    <location>
        <begin position="796"/>
        <end position="812"/>
    </location>
</feature>
<evidence type="ECO:0000313" key="7">
    <source>
        <dbReference type="Proteomes" id="UP001303115"/>
    </source>
</evidence>
<dbReference type="GO" id="GO:0008270">
    <property type="term" value="F:zinc ion binding"/>
    <property type="evidence" value="ECO:0007669"/>
    <property type="project" value="InterPro"/>
</dbReference>
<dbReference type="PROSITE" id="PS00463">
    <property type="entry name" value="ZN2_CY6_FUNGAL_1"/>
    <property type="match status" value="1"/>
</dbReference>
<feature type="coiled-coil region" evidence="3">
    <location>
        <begin position="177"/>
        <end position="207"/>
    </location>
</feature>
<proteinExistence type="predicted"/>
<dbReference type="PANTHER" id="PTHR46910:SF1">
    <property type="entry name" value="MISCELLANEOUS ZN(II)2CYS6 TRANSCRIPTION FACTOR (EUROFUNG)-RELATED"/>
    <property type="match status" value="1"/>
</dbReference>
<evidence type="ECO:0000256" key="1">
    <source>
        <dbReference type="ARBA" id="ARBA00022723"/>
    </source>
</evidence>
<dbReference type="CDD" id="cd12148">
    <property type="entry name" value="fungal_TF_MHR"/>
    <property type="match status" value="1"/>
</dbReference>
<feature type="compositionally biased region" description="Low complexity" evidence="4">
    <location>
        <begin position="22"/>
        <end position="32"/>
    </location>
</feature>
<comment type="caution">
    <text evidence="6">The sequence shown here is derived from an EMBL/GenBank/DDBJ whole genome shotgun (WGS) entry which is preliminary data.</text>
</comment>
<dbReference type="GO" id="GO:0006351">
    <property type="term" value="P:DNA-templated transcription"/>
    <property type="evidence" value="ECO:0007669"/>
    <property type="project" value="InterPro"/>
</dbReference>
<dbReference type="Pfam" id="PF00172">
    <property type="entry name" value="Zn_clus"/>
    <property type="match status" value="1"/>
</dbReference>
<dbReference type="InterPro" id="IPR007219">
    <property type="entry name" value="XnlR_reg_dom"/>
</dbReference>
<dbReference type="SMART" id="SM00066">
    <property type="entry name" value="GAL4"/>
    <property type="match status" value="1"/>
</dbReference>
<organism evidence="6 7">
    <name type="scientific">Parachaetomium inaequale</name>
    <dbReference type="NCBI Taxonomy" id="2588326"/>
    <lineage>
        <taxon>Eukaryota</taxon>
        <taxon>Fungi</taxon>
        <taxon>Dikarya</taxon>
        <taxon>Ascomycota</taxon>
        <taxon>Pezizomycotina</taxon>
        <taxon>Sordariomycetes</taxon>
        <taxon>Sordariomycetidae</taxon>
        <taxon>Sordariales</taxon>
        <taxon>Chaetomiaceae</taxon>
        <taxon>Parachaetomium</taxon>
    </lineage>
</organism>
<feature type="compositionally biased region" description="Basic residues" evidence="4">
    <location>
        <begin position="841"/>
        <end position="854"/>
    </location>
</feature>
<dbReference type="InterPro" id="IPR036864">
    <property type="entry name" value="Zn2-C6_fun-type_DNA-bd_sf"/>
</dbReference>
<keyword evidence="1" id="KW-0479">Metal-binding</keyword>
<evidence type="ECO:0000256" key="4">
    <source>
        <dbReference type="SAM" id="MobiDB-lite"/>
    </source>
</evidence>
<feature type="compositionally biased region" description="Polar residues" evidence="4">
    <location>
        <begin position="111"/>
        <end position="124"/>
    </location>
</feature>
<dbReference type="SUPFAM" id="SSF57701">
    <property type="entry name" value="Zn2/Cys6 DNA-binding domain"/>
    <property type="match status" value="1"/>
</dbReference>
<keyword evidence="2" id="KW-0539">Nucleus</keyword>
<feature type="compositionally biased region" description="Pro residues" evidence="4">
    <location>
        <begin position="58"/>
        <end position="72"/>
    </location>
</feature>
<dbReference type="AlphaFoldDB" id="A0AAN6SLC5"/>
<dbReference type="CDD" id="cd00067">
    <property type="entry name" value="GAL4"/>
    <property type="match status" value="1"/>
</dbReference>
<reference evidence="7" key="1">
    <citation type="journal article" date="2023" name="Mol. Phylogenet. Evol.">
        <title>Genome-scale phylogeny and comparative genomics of the fungal order Sordariales.</title>
        <authorList>
            <person name="Hensen N."/>
            <person name="Bonometti L."/>
            <person name="Westerberg I."/>
            <person name="Brannstrom I.O."/>
            <person name="Guillou S."/>
            <person name="Cros-Aarteil S."/>
            <person name="Calhoun S."/>
            <person name="Haridas S."/>
            <person name="Kuo A."/>
            <person name="Mondo S."/>
            <person name="Pangilinan J."/>
            <person name="Riley R."/>
            <person name="LaButti K."/>
            <person name="Andreopoulos B."/>
            <person name="Lipzen A."/>
            <person name="Chen C."/>
            <person name="Yan M."/>
            <person name="Daum C."/>
            <person name="Ng V."/>
            <person name="Clum A."/>
            <person name="Steindorff A."/>
            <person name="Ohm R.A."/>
            <person name="Martin F."/>
            <person name="Silar P."/>
            <person name="Natvig D.O."/>
            <person name="Lalanne C."/>
            <person name="Gautier V."/>
            <person name="Ament-Velasquez S.L."/>
            <person name="Kruys A."/>
            <person name="Hutchinson M.I."/>
            <person name="Powell A.J."/>
            <person name="Barry K."/>
            <person name="Miller A.N."/>
            <person name="Grigoriev I.V."/>
            <person name="Debuchy R."/>
            <person name="Gladieux P."/>
            <person name="Hiltunen Thoren M."/>
            <person name="Johannesson H."/>
        </authorList>
    </citation>
    <scope>NUCLEOTIDE SEQUENCE [LARGE SCALE GENOMIC DNA]</scope>
    <source>
        <strain evidence="7">CBS 284.82</strain>
    </source>
</reference>
<feature type="region of interest" description="Disordered" evidence="4">
    <location>
        <begin position="1"/>
        <end position="142"/>
    </location>
</feature>
<dbReference type="SMART" id="SM00906">
    <property type="entry name" value="Fungal_trans"/>
    <property type="match status" value="1"/>
</dbReference>
<dbReference type="Pfam" id="PF04082">
    <property type="entry name" value="Fungal_trans"/>
    <property type="match status" value="1"/>
</dbReference>
<keyword evidence="7" id="KW-1185">Reference proteome</keyword>
<evidence type="ECO:0000313" key="6">
    <source>
        <dbReference type="EMBL" id="KAK4031588.1"/>
    </source>
</evidence>
<dbReference type="InterPro" id="IPR050987">
    <property type="entry name" value="AtrR-like"/>
</dbReference>
<keyword evidence="3" id="KW-0175">Coiled coil</keyword>
<dbReference type="Proteomes" id="UP001303115">
    <property type="component" value="Unassembled WGS sequence"/>
</dbReference>
<feature type="compositionally biased region" description="Pro residues" evidence="4">
    <location>
        <begin position="678"/>
        <end position="693"/>
    </location>
</feature>
<name>A0AAN6SLC5_9PEZI</name>
<feature type="compositionally biased region" description="Polar residues" evidence="4">
    <location>
        <begin position="81"/>
        <end position="94"/>
    </location>
</feature>
<dbReference type="PANTHER" id="PTHR46910">
    <property type="entry name" value="TRANSCRIPTION FACTOR PDR1"/>
    <property type="match status" value="1"/>
</dbReference>
<evidence type="ECO:0000259" key="5">
    <source>
        <dbReference type="PROSITE" id="PS50048"/>
    </source>
</evidence>
<feature type="region of interest" description="Disordered" evidence="4">
    <location>
        <begin position="882"/>
        <end position="915"/>
    </location>
</feature>
<dbReference type="GO" id="GO:0000981">
    <property type="term" value="F:DNA-binding transcription factor activity, RNA polymerase II-specific"/>
    <property type="evidence" value="ECO:0007669"/>
    <property type="project" value="InterPro"/>
</dbReference>
<feature type="region of interest" description="Disordered" evidence="4">
    <location>
        <begin position="790"/>
        <end position="859"/>
    </location>
</feature>
<dbReference type="GO" id="GO:0003677">
    <property type="term" value="F:DNA binding"/>
    <property type="evidence" value="ECO:0007669"/>
    <property type="project" value="InterPro"/>
</dbReference>
<dbReference type="Gene3D" id="4.10.240.10">
    <property type="entry name" value="Zn(2)-C6 fungal-type DNA-binding domain"/>
    <property type="match status" value="1"/>
</dbReference>
<feature type="compositionally biased region" description="Polar residues" evidence="4">
    <location>
        <begin position="33"/>
        <end position="57"/>
    </location>
</feature>
<evidence type="ECO:0000256" key="3">
    <source>
        <dbReference type="SAM" id="Coils"/>
    </source>
</evidence>
<dbReference type="InterPro" id="IPR001138">
    <property type="entry name" value="Zn2Cys6_DnaBD"/>
</dbReference>
<gene>
    <name evidence="6" type="ORF">C8A01DRAFT_21219</name>
</gene>
<dbReference type="EMBL" id="MU854753">
    <property type="protein sequence ID" value="KAK4031588.1"/>
    <property type="molecule type" value="Genomic_DNA"/>
</dbReference>
<sequence length="915" mass="100291">MASASHNLDPRSPNPSVRPYGSSVSSTHSPQSTEQYLSGPMRSNTSSAAPSARSNQAPPHPIGIPPPPPPLPSVHQLPPSSFHSYTPLTSTSSVMERESLPSGESVAGTPRASQPNRPLSRGSSAAQKRAYRQRRKDPSCDACRERKVKCDATETTSCSECSSRGVKCQFTKETNRRMSSIKQVQDLEKQMERVRRENNSLRRMLQERDGRQFEMDVDGVEQLPLQLPEIGQQPKRKKRPAGIHDLARARSNLRTFSRGIWKPPAPYRQAVAPELRDFQQLLPPRQTAEALLRSYYTSTHSMTPILHWNTFTQTIDGLYRPGNSLRVSQAFMSVFFAVLTVGRLFTAENEQNRAYSATQLLETTRTLIDPWSNEYELDNARALVLITMALNELNLKSAASKWLGRAVRVAQDLGLYTEPGTASFIEAEMRRRTWWTIYILDRSLGIELGRPMLIDDSDCDVLLPAPVDDHHLSERGQRLPDGAEGLTHSLLAVVNVVRSYTALSRALASPVIAPTRLATFDQHFASCRRTFPPACNPSSTASLMPSFLNPVIYLLHARLLLHRHNLLPSCPPDVRLVAIEQCMHTAVETASLLARTPTASLAEGATALLTTHTFRCALFLLLTGCFDQAAECVRALAAVNDHRDVAVPCGRFLAFFVSALASRQAEIVAYLSQAPSPSGHPPSPYGPPAPQQRPSPAAVHDALLRDEELLAYVSADLQAGMETAWVWAGSSEREREAPAPAPVAVSGKPGLLFSAEARSGLTSEERWDWGPGVSGWERLEGSMRRLASGEMGGAMTTPTTTAPHAAIPNPAHQHQHHQQQHQQGWNSSAAAPPSLPPVLPPHHHQHQPQHHHHQERGVKMEMGGQDARVEMAMLPPMVVPPGLRPSQGCAASGSPTAGFSGKSKSQERISIANII</sequence>